<dbReference type="RefSeq" id="WP_407280598.1">
    <property type="nucleotide sequence ID" value="NZ_CP141259.1"/>
</dbReference>
<feature type="transmembrane region" description="Helical" evidence="1">
    <location>
        <begin position="12"/>
        <end position="30"/>
    </location>
</feature>
<dbReference type="EMBL" id="CP141259">
    <property type="protein sequence ID" value="WRL48281.1"/>
    <property type="molecule type" value="Genomic_DNA"/>
</dbReference>
<dbReference type="Proteomes" id="UP001626593">
    <property type="component" value="Chromosome"/>
</dbReference>
<keyword evidence="1" id="KW-0472">Membrane</keyword>
<feature type="transmembrane region" description="Helical" evidence="1">
    <location>
        <begin position="36"/>
        <end position="53"/>
    </location>
</feature>
<gene>
    <name evidence="2" type="ORF">U5817_09610</name>
    <name evidence="3" type="ORF">U5817_09960</name>
</gene>
<keyword evidence="1" id="KW-0812">Transmembrane</keyword>
<keyword evidence="4" id="KW-1185">Reference proteome</keyword>
<accession>A0ABZ1AUH6</accession>
<proteinExistence type="predicted"/>
<evidence type="ECO:0000313" key="3">
    <source>
        <dbReference type="EMBL" id="WRL48351.1"/>
    </source>
</evidence>
<sequence>MKAKLIAVAADWCPDALMAAGAVAVSYGAWMVYAPAGWIIGGLFGIAAGVLGSRR</sequence>
<reference evidence="2 4" key="1">
    <citation type="submission" date="2023-12" db="EMBL/GenBank/DDBJ databases">
        <title>A. evansii MAY27, complete genome.</title>
        <authorList>
            <person name="Wang Y."/>
        </authorList>
    </citation>
    <scope>NUCLEOTIDE SEQUENCE [LARGE SCALE GENOMIC DNA]</scope>
    <source>
        <strain evidence="2 4">MAY27</strain>
    </source>
</reference>
<keyword evidence="1" id="KW-1133">Transmembrane helix</keyword>
<evidence type="ECO:0000313" key="4">
    <source>
        <dbReference type="Proteomes" id="UP001626593"/>
    </source>
</evidence>
<name>A0ABZ1AUH6_AROEV</name>
<dbReference type="EMBL" id="CP141259">
    <property type="protein sequence ID" value="WRL48351.1"/>
    <property type="molecule type" value="Genomic_DNA"/>
</dbReference>
<organism evidence="2 4">
    <name type="scientific">Aromatoleum evansii</name>
    <name type="common">Azoarcus evansii</name>
    <dbReference type="NCBI Taxonomy" id="59406"/>
    <lineage>
        <taxon>Bacteria</taxon>
        <taxon>Pseudomonadati</taxon>
        <taxon>Pseudomonadota</taxon>
        <taxon>Betaproteobacteria</taxon>
        <taxon>Rhodocyclales</taxon>
        <taxon>Rhodocyclaceae</taxon>
        <taxon>Aromatoleum</taxon>
    </lineage>
</organism>
<evidence type="ECO:0000313" key="2">
    <source>
        <dbReference type="EMBL" id="WRL48281.1"/>
    </source>
</evidence>
<protein>
    <submittedName>
        <fullName evidence="2">Uncharacterized protein</fullName>
    </submittedName>
</protein>
<evidence type="ECO:0000256" key="1">
    <source>
        <dbReference type="SAM" id="Phobius"/>
    </source>
</evidence>